<feature type="compositionally biased region" description="Low complexity" evidence="1">
    <location>
        <begin position="55"/>
        <end position="73"/>
    </location>
</feature>
<feature type="region of interest" description="Disordered" evidence="1">
    <location>
        <begin position="1"/>
        <end position="138"/>
    </location>
</feature>
<dbReference type="InterPro" id="IPR056203">
    <property type="entry name" value="Cds6_C"/>
</dbReference>
<dbReference type="SUPFAM" id="SSF54427">
    <property type="entry name" value="NTF2-like"/>
    <property type="match status" value="1"/>
</dbReference>
<feature type="compositionally biased region" description="Low complexity" evidence="1">
    <location>
        <begin position="103"/>
        <end position="128"/>
    </location>
</feature>
<dbReference type="Gene3D" id="3.10.450.50">
    <property type="match status" value="1"/>
</dbReference>
<dbReference type="Pfam" id="PF24125">
    <property type="entry name" value="Cds6_C"/>
    <property type="match status" value="1"/>
</dbReference>
<comment type="caution">
    <text evidence="3">The sequence shown here is derived from an EMBL/GenBank/DDBJ whole genome shotgun (WGS) entry which is preliminary data.</text>
</comment>
<dbReference type="AlphaFoldDB" id="A0A934SS27"/>
<keyword evidence="4" id="KW-1185">Reference proteome</keyword>
<feature type="domain" description="Cds6 C-terminal" evidence="2">
    <location>
        <begin position="177"/>
        <end position="281"/>
    </location>
</feature>
<dbReference type="InterPro" id="IPR032710">
    <property type="entry name" value="NTF2-like_dom_sf"/>
</dbReference>
<evidence type="ECO:0000259" key="2">
    <source>
        <dbReference type="Pfam" id="PF24125"/>
    </source>
</evidence>
<protein>
    <submittedName>
        <fullName evidence="3">DUF4440 domain-containing protein</fullName>
    </submittedName>
</protein>
<dbReference type="Proteomes" id="UP000622890">
    <property type="component" value="Unassembled WGS sequence"/>
</dbReference>
<accession>A0A934SS27</accession>
<feature type="compositionally biased region" description="Low complexity" evidence="1">
    <location>
        <begin position="7"/>
        <end position="19"/>
    </location>
</feature>
<name>A0A934SS27_9BURK</name>
<feature type="compositionally biased region" description="Basic and acidic residues" evidence="1">
    <location>
        <begin position="89"/>
        <end position="99"/>
    </location>
</feature>
<evidence type="ECO:0000256" key="1">
    <source>
        <dbReference type="SAM" id="MobiDB-lite"/>
    </source>
</evidence>
<reference evidence="3" key="1">
    <citation type="submission" date="2021-01" db="EMBL/GenBank/DDBJ databases">
        <title>Genome sequence of strain Noviherbaspirillum sp. DKR-6.</title>
        <authorList>
            <person name="Chaudhary D.K."/>
        </authorList>
    </citation>
    <scope>NUCLEOTIDE SEQUENCE</scope>
    <source>
        <strain evidence="3">DKR-6</strain>
    </source>
</reference>
<organism evidence="3 4">
    <name type="scientific">Noviherbaspirillum pedocola</name>
    <dbReference type="NCBI Taxonomy" id="2801341"/>
    <lineage>
        <taxon>Bacteria</taxon>
        <taxon>Pseudomonadati</taxon>
        <taxon>Pseudomonadota</taxon>
        <taxon>Betaproteobacteria</taxon>
        <taxon>Burkholderiales</taxon>
        <taxon>Oxalobacteraceae</taxon>
        <taxon>Noviherbaspirillum</taxon>
    </lineage>
</organism>
<evidence type="ECO:0000313" key="4">
    <source>
        <dbReference type="Proteomes" id="UP000622890"/>
    </source>
</evidence>
<gene>
    <name evidence="3" type="ORF">JJB74_13950</name>
</gene>
<sequence>MQSLGGAAPSAPSAPAISATPQDARAAPVQIPAQAKADIRSPEPKPAPTKAADMAHTPAQSAPATPAPQAKPSALPPLAKLDTATRPLADTKPEPRAEPKPSAPAKPETKVAAPAKADAKPAAPGKPALKSEPVKAETPALRVAKVEKSEKVEKAERAEKAEKARLAQEAAAERGAVMNAVTAWAHAWSERDVPAYLAHYASDFEPGKGLTRKAWAEERHARITGKGRIEVRVEKPQVEVNGALATVRFHQVYVSDRLSASSRKTLTLERQRNGKWQITRESTG</sequence>
<dbReference type="EMBL" id="JAEPBG010000005">
    <property type="protein sequence ID" value="MBK4735721.1"/>
    <property type="molecule type" value="Genomic_DNA"/>
</dbReference>
<evidence type="ECO:0000313" key="3">
    <source>
        <dbReference type="EMBL" id="MBK4735721.1"/>
    </source>
</evidence>
<proteinExistence type="predicted"/>